<feature type="compositionally biased region" description="Basic and acidic residues" evidence="1">
    <location>
        <begin position="81"/>
        <end position="91"/>
    </location>
</feature>
<feature type="region of interest" description="Disordered" evidence="1">
    <location>
        <begin position="75"/>
        <end position="115"/>
    </location>
</feature>
<sequence length="115" mass="12597">MRPPQPPATNPSSELYCCINLARSNCRRRHHDARQRHPPARVLLRSSGAESPLRHAAETAVINGAEETPLLLLSPPNQHLLRNDAPTRENDTEGTVIVRSGIPRSRVSPGTSRSG</sequence>
<reference evidence="2" key="4">
    <citation type="submission" date="2019-03" db="UniProtKB">
        <authorList>
            <consortium name="EnsemblPlants"/>
        </authorList>
    </citation>
    <scope>IDENTIFICATION</scope>
</reference>
<dbReference type="EnsemblPlants" id="AET3Gv20947800.9">
    <property type="protein sequence ID" value="AET3Gv20947800.9"/>
    <property type="gene ID" value="AET3Gv20947800"/>
</dbReference>
<reference evidence="3" key="2">
    <citation type="journal article" date="2017" name="Nat. Plants">
        <title>The Aegilops tauschii genome reveals multiple impacts of transposons.</title>
        <authorList>
            <person name="Zhao G."/>
            <person name="Zou C."/>
            <person name="Li K."/>
            <person name="Wang K."/>
            <person name="Li T."/>
            <person name="Gao L."/>
            <person name="Zhang X."/>
            <person name="Wang H."/>
            <person name="Yang Z."/>
            <person name="Liu X."/>
            <person name="Jiang W."/>
            <person name="Mao L."/>
            <person name="Kong X."/>
            <person name="Jiao Y."/>
            <person name="Jia J."/>
        </authorList>
    </citation>
    <scope>NUCLEOTIDE SEQUENCE [LARGE SCALE GENOMIC DNA]</scope>
    <source>
        <strain evidence="3">cv. AL8/78</strain>
    </source>
</reference>
<protein>
    <submittedName>
        <fullName evidence="2">Uncharacterized protein</fullName>
    </submittedName>
</protein>
<reference evidence="2" key="3">
    <citation type="journal article" date="2017" name="Nature">
        <title>Genome sequence of the progenitor of the wheat D genome Aegilops tauschii.</title>
        <authorList>
            <person name="Luo M.C."/>
            <person name="Gu Y.Q."/>
            <person name="Puiu D."/>
            <person name="Wang H."/>
            <person name="Twardziok S.O."/>
            <person name="Deal K.R."/>
            <person name="Huo N."/>
            <person name="Zhu T."/>
            <person name="Wang L."/>
            <person name="Wang Y."/>
            <person name="McGuire P.E."/>
            <person name="Liu S."/>
            <person name="Long H."/>
            <person name="Ramasamy R.K."/>
            <person name="Rodriguez J.C."/>
            <person name="Van S.L."/>
            <person name="Yuan L."/>
            <person name="Wang Z."/>
            <person name="Xia Z."/>
            <person name="Xiao L."/>
            <person name="Anderson O.D."/>
            <person name="Ouyang S."/>
            <person name="Liang Y."/>
            <person name="Zimin A.V."/>
            <person name="Pertea G."/>
            <person name="Qi P."/>
            <person name="Bennetzen J.L."/>
            <person name="Dai X."/>
            <person name="Dawson M.W."/>
            <person name="Muller H.G."/>
            <person name="Kugler K."/>
            <person name="Rivarola-Duarte L."/>
            <person name="Spannagl M."/>
            <person name="Mayer K.F.X."/>
            <person name="Lu F.H."/>
            <person name="Bevan M.W."/>
            <person name="Leroy P."/>
            <person name="Li P."/>
            <person name="You F.M."/>
            <person name="Sun Q."/>
            <person name="Liu Z."/>
            <person name="Lyons E."/>
            <person name="Wicker T."/>
            <person name="Salzberg S.L."/>
            <person name="Devos K.M."/>
            <person name="Dvorak J."/>
        </authorList>
    </citation>
    <scope>NUCLEOTIDE SEQUENCE [LARGE SCALE GENOMIC DNA]</scope>
    <source>
        <strain evidence="2">cv. AL8/78</strain>
    </source>
</reference>
<name>A0A453GBC8_AEGTS</name>
<proteinExistence type="predicted"/>
<keyword evidence="3" id="KW-1185">Reference proteome</keyword>
<dbReference type="AlphaFoldDB" id="A0A453GBC8"/>
<evidence type="ECO:0000313" key="2">
    <source>
        <dbReference type="EnsemblPlants" id="AET3Gv20947800.9"/>
    </source>
</evidence>
<reference evidence="3" key="1">
    <citation type="journal article" date="2014" name="Science">
        <title>Ancient hybridizations among the ancestral genomes of bread wheat.</title>
        <authorList>
            <consortium name="International Wheat Genome Sequencing Consortium,"/>
            <person name="Marcussen T."/>
            <person name="Sandve S.R."/>
            <person name="Heier L."/>
            <person name="Spannagl M."/>
            <person name="Pfeifer M."/>
            <person name="Jakobsen K.S."/>
            <person name="Wulff B.B."/>
            <person name="Steuernagel B."/>
            <person name="Mayer K.F."/>
            <person name="Olsen O.A."/>
        </authorList>
    </citation>
    <scope>NUCLEOTIDE SEQUENCE [LARGE SCALE GENOMIC DNA]</scope>
    <source>
        <strain evidence="3">cv. AL8/78</strain>
    </source>
</reference>
<dbReference type="Gramene" id="AET3Gv20947800.8">
    <property type="protein sequence ID" value="AET3Gv20947800.8"/>
    <property type="gene ID" value="AET3Gv20947800"/>
</dbReference>
<reference evidence="2" key="5">
    <citation type="journal article" date="2021" name="G3 (Bethesda)">
        <title>Aegilops tauschii genome assembly Aet v5.0 features greater sequence contiguity and improved annotation.</title>
        <authorList>
            <person name="Wang L."/>
            <person name="Zhu T."/>
            <person name="Rodriguez J.C."/>
            <person name="Deal K.R."/>
            <person name="Dubcovsky J."/>
            <person name="McGuire P.E."/>
            <person name="Lux T."/>
            <person name="Spannagl M."/>
            <person name="Mayer K.F.X."/>
            <person name="Baldrich P."/>
            <person name="Meyers B.C."/>
            <person name="Huo N."/>
            <person name="Gu Y.Q."/>
            <person name="Zhou H."/>
            <person name="Devos K.M."/>
            <person name="Bennetzen J.L."/>
            <person name="Unver T."/>
            <person name="Budak H."/>
            <person name="Gulick P.J."/>
            <person name="Galiba G."/>
            <person name="Kalapos B."/>
            <person name="Nelson D.R."/>
            <person name="Li P."/>
            <person name="You F.M."/>
            <person name="Luo M.C."/>
            <person name="Dvorak J."/>
        </authorList>
    </citation>
    <scope>NUCLEOTIDE SEQUENCE [LARGE SCALE GENOMIC DNA]</scope>
    <source>
        <strain evidence="2">cv. AL8/78</strain>
    </source>
</reference>
<dbReference type="Gramene" id="AET3Gv20947800.9">
    <property type="protein sequence ID" value="AET3Gv20947800.9"/>
    <property type="gene ID" value="AET3Gv20947800"/>
</dbReference>
<dbReference type="EnsemblPlants" id="AET3Gv20947800.8">
    <property type="protein sequence ID" value="AET3Gv20947800.8"/>
    <property type="gene ID" value="AET3Gv20947800"/>
</dbReference>
<accession>A0A453GBC8</accession>
<organism evidence="2 3">
    <name type="scientific">Aegilops tauschii subsp. strangulata</name>
    <name type="common">Goatgrass</name>
    <dbReference type="NCBI Taxonomy" id="200361"/>
    <lineage>
        <taxon>Eukaryota</taxon>
        <taxon>Viridiplantae</taxon>
        <taxon>Streptophyta</taxon>
        <taxon>Embryophyta</taxon>
        <taxon>Tracheophyta</taxon>
        <taxon>Spermatophyta</taxon>
        <taxon>Magnoliopsida</taxon>
        <taxon>Liliopsida</taxon>
        <taxon>Poales</taxon>
        <taxon>Poaceae</taxon>
        <taxon>BOP clade</taxon>
        <taxon>Pooideae</taxon>
        <taxon>Triticodae</taxon>
        <taxon>Triticeae</taxon>
        <taxon>Triticinae</taxon>
        <taxon>Aegilops</taxon>
    </lineage>
</organism>
<evidence type="ECO:0000256" key="1">
    <source>
        <dbReference type="SAM" id="MobiDB-lite"/>
    </source>
</evidence>
<dbReference type="Proteomes" id="UP000015105">
    <property type="component" value="Chromosome 3D"/>
</dbReference>
<evidence type="ECO:0000313" key="3">
    <source>
        <dbReference type="Proteomes" id="UP000015105"/>
    </source>
</evidence>